<feature type="region of interest" description="Disordered" evidence="1">
    <location>
        <begin position="1199"/>
        <end position="1229"/>
    </location>
</feature>
<evidence type="ECO:0000313" key="3">
    <source>
        <dbReference type="EMBL" id="KAL1493734.1"/>
    </source>
</evidence>
<sequence length="1674" mass="189644">MILRKGTKWILVITLLFQTENVKSQGERTYDTNEWIPIMTSSSAVQGFQSEATEENSPNQRILSLEVPPQQNYLQTFNRQRKPTQQFIREIPEKQGLEQPRPRKLKFSPDYKYETPPPPPARQQVNYYTTEGHNPYIFQQAQRHVSRPNKQRPLDNYVPVPSSKPKAPAPNAQSQYEQYQLPFNTSFYQSLNPAAINNDFYKAISKNNSRPIEQLQSSSILSNPAPIPSVPVEQESVQLVYVPVETLKPAKQSQINYDSNHNYQKVEAPKREQIPLESLSNADLNLTPTVDQSVYHQPLTSYEFQYPPVSTAPRQEKLVAVSTSKPSRLENIEQDYAQQTYQAQRLQQQLDDNINPLTQDLIYTTTEKPKRKAHQPPLAVFLESEVKADVSDVLNILKGAKSIAVQDSITPNSPRIFIGPANLNSAYGYTMFPLPYLNNINGNRIERKIDQLPFFVAPVSYKAPSGYAKIALPSPHVGSIVISVPRTTTPKPTVYNQETSLNPYLFSAIHNSDGFSSEKPKQILETNRQQFQSTFAPRVTESPVITPLRDVYQQSAIDDINDQKYNYYNPQIPEQQKDTTIQKAQKQPISNFKEQAVLPNVTPIDLAITEFELGQINNDFQHTKVKHSTTRPLTSNDEERIKNLPSLNSESIPVRSATSRGRVRGRGRSTTTKIPTIATTAAPTETERYTVLEEFISRDITKAPSTESYKISTTEYQTEAPRRFSTTYAGNAYLPERNLDNASPSLLYENTQLQFEVPKVVSETPKTQNRVQTQSADATEIETIPANVYNLQQPQIYESSAYETPLTSLTYADHTSNEKPSIKENSIRQQSHRFRPDVISYENREPNQGTSTLTPNYFQYEEIKKSTAFPQQENYDQSSSKTINAPDLQQDKSNEEAVEGPPGFLNNLYQPSFDQTYISLQDQAVRSLLVPNLLAPPDIKETNNNVRNDIQSSTEMIIESTSTESEPISTTRAFKTRGRGRPRPTTTTSGSTITTTTAATLSRRTSNRRRPITRTSTERNSPSPEYGSKEDSGSSGSTIQQRFKTRGRPLYNEISDRVSTTENDIRAVKDYNPTRTVSREPIAPQTVTQFEYPVEEQQIITLSPRQEVREYPHIVTSTESQEIILDYDNTKTVGPTPIVDVQGPQVNSQDVERTFESRKTEKPTYLRYNSIKSGGVLNNNEREEETTTTVSNRGKIRTRGRSRFATSTSTTTRAPSRTSSRLVSNSPARVATQNEEQQEFYGFTRQPNFTPIQTNQVTPRSEEAASVRFVGEIRPKYTPRTTTPLAEDDDETTRPRIRTRTRPPIRKPEYDNSRDGDQGTRRPTTRTRGRGQYRPDNVKRDSDDEDVANQNYPATFLQKLEVSSSRPRTTQALVDEMDQTPYASIHRPKFMKPDEPNSIVSNEKYVNELPASSSTDFSQLFIETTTLQSSIGKSEALALIKKEEPEEIKKSKRKGVWKVVRHKSADPLEASESQSFQNVLNSFDTIQKIDPYMKSTVTEEKPNVETSTENTSTEKQFTTELNEEITTTTMAKAPQNIFDTIYEMFGIFGGSAPKNTTSPIDSSVTTTINPIYPEEITESQTTTQIIETTTKNITFTGITEIIHDNKGFEESDTPDTLIMETTLPPKSTIKPYEVDRRDVKEIHTSTSTSTEVSQETEICYKGRCVKSRDRQILK</sequence>
<feature type="region of interest" description="Disordered" evidence="1">
    <location>
        <begin position="1247"/>
        <end position="1348"/>
    </location>
</feature>
<keyword evidence="2" id="KW-0732">Signal</keyword>
<feature type="compositionally biased region" description="Low complexity" evidence="1">
    <location>
        <begin position="959"/>
        <end position="971"/>
    </location>
</feature>
<feature type="compositionally biased region" description="Polar residues" evidence="1">
    <location>
        <begin position="846"/>
        <end position="855"/>
    </location>
</feature>
<feature type="compositionally biased region" description="Basic residues" evidence="1">
    <location>
        <begin position="1295"/>
        <end position="1305"/>
    </location>
</feature>
<gene>
    <name evidence="3" type="ORF">ABEB36_009428</name>
</gene>
<comment type="caution">
    <text evidence="3">The sequence shown here is derived from an EMBL/GenBank/DDBJ whole genome shotgun (WGS) entry which is preliminary data.</text>
</comment>
<feature type="compositionally biased region" description="Basic and acidic residues" evidence="1">
    <location>
        <begin position="815"/>
        <end position="826"/>
    </location>
</feature>
<reference evidence="3 4" key="1">
    <citation type="submission" date="2024-05" db="EMBL/GenBank/DDBJ databases">
        <title>Genetic variation in Jamaican populations of the coffee berry borer (Hypothenemus hampei).</title>
        <authorList>
            <person name="Errbii M."/>
            <person name="Myrie A."/>
        </authorList>
    </citation>
    <scope>NUCLEOTIDE SEQUENCE [LARGE SCALE GENOMIC DNA]</scope>
    <source>
        <strain evidence="3">JA-Hopewell-2020-01-JO</strain>
        <tissue evidence="3">Whole body</tissue>
    </source>
</reference>
<feature type="chain" id="PRO_5044860562" evidence="2">
    <location>
        <begin position="25"/>
        <end position="1674"/>
    </location>
</feature>
<feature type="region of interest" description="Disordered" evidence="1">
    <location>
        <begin position="959"/>
        <end position="1047"/>
    </location>
</feature>
<feature type="signal peptide" evidence="2">
    <location>
        <begin position="1"/>
        <end position="24"/>
    </location>
</feature>
<proteinExistence type="predicted"/>
<feature type="compositionally biased region" description="Low complexity" evidence="1">
    <location>
        <begin position="158"/>
        <end position="170"/>
    </location>
</feature>
<feature type="compositionally biased region" description="Basic and acidic residues" evidence="1">
    <location>
        <begin position="1306"/>
        <end position="1320"/>
    </location>
</feature>
<keyword evidence="4" id="KW-1185">Reference proteome</keyword>
<name>A0ABD1EGC1_HYPHA</name>
<feature type="region of interest" description="Disordered" evidence="1">
    <location>
        <begin position="90"/>
        <end position="121"/>
    </location>
</feature>
<evidence type="ECO:0000313" key="4">
    <source>
        <dbReference type="Proteomes" id="UP001566132"/>
    </source>
</evidence>
<dbReference type="Proteomes" id="UP001566132">
    <property type="component" value="Unassembled WGS sequence"/>
</dbReference>
<feature type="compositionally biased region" description="Low complexity" evidence="1">
    <location>
        <begin position="983"/>
        <end position="1004"/>
    </location>
</feature>
<evidence type="ECO:0000256" key="2">
    <source>
        <dbReference type="SAM" id="SignalP"/>
    </source>
</evidence>
<dbReference type="EMBL" id="JBDJPC010000007">
    <property type="protein sequence ID" value="KAL1493734.1"/>
    <property type="molecule type" value="Genomic_DNA"/>
</dbReference>
<feature type="region of interest" description="Disordered" evidence="1">
    <location>
        <begin position="813"/>
        <end position="855"/>
    </location>
</feature>
<evidence type="ECO:0000256" key="1">
    <source>
        <dbReference type="SAM" id="MobiDB-lite"/>
    </source>
</evidence>
<feature type="compositionally biased region" description="Low complexity" evidence="1">
    <location>
        <begin position="1203"/>
        <end position="1221"/>
    </location>
</feature>
<feature type="compositionally biased region" description="Polar residues" evidence="1">
    <location>
        <begin position="1033"/>
        <end position="1042"/>
    </location>
</feature>
<organism evidence="3 4">
    <name type="scientific">Hypothenemus hampei</name>
    <name type="common">Coffee berry borer</name>
    <dbReference type="NCBI Taxonomy" id="57062"/>
    <lineage>
        <taxon>Eukaryota</taxon>
        <taxon>Metazoa</taxon>
        <taxon>Ecdysozoa</taxon>
        <taxon>Arthropoda</taxon>
        <taxon>Hexapoda</taxon>
        <taxon>Insecta</taxon>
        <taxon>Pterygota</taxon>
        <taxon>Neoptera</taxon>
        <taxon>Endopterygota</taxon>
        <taxon>Coleoptera</taxon>
        <taxon>Polyphaga</taxon>
        <taxon>Cucujiformia</taxon>
        <taxon>Curculionidae</taxon>
        <taxon>Scolytinae</taxon>
        <taxon>Hypothenemus</taxon>
    </lineage>
</organism>
<feature type="region of interest" description="Disordered" evidence="1">
    <location>
        <begin position="141"/>
        <end position="171"/>
    </location>
</feature>
<accession>A0ABD1EGC1</accession>
<protein>
    <submittedName>
        <fullName evidence="3">Uncharacterized protein</fullName>
    </submittedName>
</protein>
<feature type="compositionally biased region" description="Polar residues" evidence="1">
    <location>
        <begin position="1247"/>
        <end position="1259"/>
    </location>
</feature>
<feature type="compositionally biased region" description="Basic and acidic residues" evidence="1">
    <location>
        <begin position="1260"/>
        <end position="1275"/>
    </location>
</feature>